<dbReference type="Proteomes" id="UP000634647">
    <property type="component" value="Unassembled WGS sequence"/>
</dbReference>
<dbReference type="EMBL" id="BNAB01000003">
    <property type="protein sequence ID" value="GHE00118.1"/>
    <property type="molecule type" value="Genomic_DNA"/>
</dbReference>
<evidence type="ECO:0000313" key="2">
    <source>
        <dbReference type="EMBL" id="GHE00118.1"/>
    </source>
</evidence>
<dbReference type="AlphaFoldDB" id="A0AAN4UQK6"/>
<reference evidence="2" key="3">
    <citation type="submission" date="2023-06" db="EMBL/GenBank/DDBJ databases">
        <authorList>
            <person name="Sun Q."/>
            <person name="Zhou Y."/>
        </authorList>
    </citation>
    <scope>NUCLEOTIDE SEQUENCE</scope>
    <source>
        <strain evidence="2">CGMCC 1.10859</strain>
    </source>
</reference>
<dbReference type="GO" id="GO:0010181">
    <property type="term" value="F:FMN binding"/>
    <property type="evidence" value="ECO:0007669"/>
    <property type="project" value="InterPro"/>
</dbReference>
<evidence type="ECO:0000313" key="4">
    <source>
        <dbReference type="Proteomes" id="UP000199541"/>
    </source>
</evidence>
<organism evidence="2 5">
    <name type="scientific">Allgaiera indica</name>
    <dbReference type="NCBI Taxonomy" id="765699"/>
    <lineage>
        <taxon>Bacteria</taxon>
        <taxon>Pseudomonadati</taxon>
        <taxon>Pseudomonadota</taxon>
        <taxon>Alphaproteobacteria</taxon>
        <taxon>Rhodobacterales</taxon>
        <taxon>Paracoccaceae</taxon>
        <taxon>Allgaiera</taxon>
    </lineage>
</organism>
<accession>A0AAN4UQK6</accession>
<dbReference type="Proteomes" id="UP000199541">
    <property type="component" value="Unassembled WGS sequence"/>
</dbReference>
<feature type="domain" description="FMN-binding" evidence="1">
    <location>
        <begin position="43"/>
        <end position="121"/>
    </location>
</feature>
<evidence type="ECO:0000259" key="1">
    <source>
        <dbReference type="SMART" id="SM00900"/>
    </source>
</evidence>
<reference evidence="3 4" key="2">
    <citation type="submission" date="2016-10" db="EMBL/GenBank/DDBJ databases">
        <authorList>
            <person name="Varghese N."/>
            <person name="Submissions S."/>
        </authorList>
    </citation>
    <scope>NUCLEOTIDE SEQUENCE [LARGE SCALE GENOMIC DNA]</scope>
    <source>
        <strain evidence="3 4">DSM 24802</strain>
    </source>
</reference>
<dbReference type="RefSeq" id="WP_051646032.1">
    <property type="nucleotide sequence ID" value="NZ_BNAB01000003.1"/>
</dbReference>
<dbReference type="EMBL" id="FNOB01000003">
    <property type="protein sequence ID" value="SDW36901.1"/>
    <property type="molecule type" value="Genomic_DNA"/>
</dbReference>
<dbReference type="Gene3D" id="3.90.1010.20">
    <property type="match status" value="1"/>
</dbReference>
<proteinExistence type="predicted"/>
<sequence length="122" mass="13412">MSRWKESCRILGAALAVSAGLGLAPAVARGLRDGAYTGRSYSAYYGRVQVRAIIRHGRLARVEVLRAPHDRSTSRYIARRALPRLEREVIAAQSTHVRHVSGASLDSRAYLESLQSALDRAL</sequence>
<comment type="caution">
    <text evidence="2">The sequence shown here is derived from an EMBL/GenBank/DDBJ whole genome shotgun (WGS) entry which is preliminary data.</text>
</comment>
<protein>
    <recommendedName>
        <fullName evidence="1">FMN-binding domain-containing protein</fullName>
    </recommendedName>
</protein>
<keyword evidence="4" id="KW-1185">Reference proteome</keyword>
<evidence type="ECO:0000313" key="5">
    <source>
        <dbReference type="Proteomes" id="UP000634647"/>
    </source>
</evidence>
<dbReference type="InterPro" id="IPR007329">
    <property type="entry name" value="FMN-bd"/>
</dbReference>
<dbReference type="SMART" id="SM00900">
    <property type="entry name" value="FMN_bind"/>
    <property type="match status" value="1"/>
</dbReference>
<gene>
    <name evidence="2" type="ORF">GCM10008024_10550</name>
    <name evidence="3" type="ORF">SAMN05444006_10336</name>
</gene>
<evidence type="ECO:0000313" key="3">
    <source>
        <dbReference type="EMBL" id="SDW36901.1"/>
    </source>
</evidence>
<dbReference type="GO" id="GO:0016020">
    <property type="term" value="C:membrane"/>
    <property type="evidence" value="ECO:0007669"/>
    <property type="project" value="InterPro"/>
</dbReference>
<reference evidence="2" key="1">
    <citation type="journal article" date="2014" name="Int. J. Syst. Evol. Microbiol.">
        <title>Complete genome sequence of Corynebacterium casei LMG S-19264T (=DSM 44701T), isolated from a smear-ripened cheese.</title>
        <authorList>
            <consortium name="US DOE Joint Genome Institute (JGI-PGF)"/>
            <person name="Walter F."/>
            <person name="Albersmeier A."/>
            <person name="Kalinowski J."/>
            <person name="Ruckert C."/>
        </authorList>
    </citation>
    <scope>NUCLEOTIDE SEQUENCE</scope>
    <source>
        <strain evidence="2">CGMCC 1.10859</strain>
    </source>
</reference>
<name>A0AAN4UQK6_9RHOB</name>